<dbReference type="eggNOG" id="ENOG5030XHG">
    <property type="taxonomic scope" value="Bacteria"/>
</dbReference>
<keyword evidence="2" id="KW-1185">Reference proteome</keyword>
<dbReference type="STRING" id="553973.CLOHYLEM_04002"/>
<reference evidence="1" key="2">
    <citation type="submission" date="2013-06" db="EMBL/GenBank/DDBJ databases">
        <title>Draft genome sequence of Clostridium hylemonae (DSM 15053).</title>
        <authorList>
            <person name="Sudarsanam P."/>
            <person name="Ley R."/>
            <person name="Guruge J."/>
            <person name="Turnbaugh P.J."/>
            <person name="Mahowald M."/>
            <person name="Liep D."/>
            <person name="Gordon J."/>
        </authorList>
    </citation>
    <scope>NUCLEOTIDE SEQUENCE</scope>
    <source>
        <strain evidence="1">DSM 15053</strain>
    </source>
</reference>
<evidence type="ECO:0000313" key="1">
    <source>
        <dbReference type="EMBL" id="EEG75836.1"/>
    </source>
</evidence>
<dbReference type="RefSeq" id="WP_006441330.1">
    <property type="nucleotide sequence ID" value="NZ_CP036524.1"/>
</dbReference>
<dbReference type="Pfam" id="PF19848">
    <property type="entry name" value="DUF6323"/>
    <property type="match status" value="1"/>
</dbReference>
<dbReference type="AlphaFoldDB" id="C0BW04"/>
<accession>C0BW04</accession>
<gene>
    <name evidence="1" type="ORF">CLOHYLEM_04002</name>
</gene>
<evidence type="ECO:0000313" key="2">
    <source>
        <dbReference type="Proteomes" id="UP000004893"/>
    </source>
</evidence>
<name>C0BW04_9FIRM</name>
<dbReference type="EMBL" id="ABYI02000003">
    <property type="protein sequence ID" value="EEG75836.1"/>
    <property type="molecule type" value="Genomic_DNA"/>
</dbReference>
<dbReference type="Proteomes" id="UP000004893">
    <property type="component" value="Unassembled WGS sequence"/>
</dbReference>
<protein>
    <submittedName>
        <fullName evidence="1">Uncharacterized protein</fullName>
    </submittedName>
</protein>
<proteinExistence type="predicted"/>
<sequence>MDNELYELLAVNRNREELAAINSRNEKIGAQFGLGLTAEETKALIEAKNVSLKRHQRVEFGRGILDHIMFTFCDSQYISRENYAGTLMKLQDIFYKFKNEAQDRLTDEELLTFMKEQFEGVCFGDTEYLEGTCLERFAAAVRAGYRGYESDGGKGEYERLSCEKRWDSELYMEVLRELFWE</sequence>
<dbReference type="InterPro" id="IPR046286">
    <property type="entry name" value="DUF6323"/>
</dbReference>
<dbReference type="HOGENOM" id="CLU_129792_1_0_9"/>
<reference evidence="1" key="1">
    <citation type="submission" date="2009-02" db="EMBL/GenBank/DDBJ databases">
        <authorList>
            <person name="Fulton L."/>
            <person name="Clifton S."/>
            <person name="Fulton B."/>
            <person name="Xu J."/>
            <person name="Minx P."/>
            <person name="Pepin K.H."/>
            <person name="Johnson M."/>
            <person name="Bhonagiri V."/>
            <person name="Nash W.E."/>
            <person name="Mardis E.R."/>
            <person name="Wilson R.K."/>
        </authorList>
    </citation>
    <scope>NUCLEOTIDE SEQUENCE [LARGE SCALE GENOMIC DNA]</scope>
    <source>
        <strain evidence="1">DSM 15053</strain>
    </source>
</reference>
<comment type="caution">
    <text evidence="1">The sequence shown here is derived from an EMBL/GenBank/DDBJ whole genome shotgun (WGS) entry which is preliminary data.</text>
</comment>
<dbReference type="OrthoDB" id="1707441at2"/>
<organism evidence="1 2">
    <name type="scientific">[Clostridium] hylemonae DSM 15053</name>
    <dbReference type="NCBI Taxonomy" id="553973"/>
    <lineage>
        <taxon>Bacteria</taxon>
        <taxon>Bacillati</taxon>
        <taxon>Bacillota</taxon>
        <taxon>Clostridia</taxon>
        <taxon>Lachnospirales</taxon>
        <taxon>Lachnospiraceae</taxon>
    </lineage>
</organism>